<accession>A0A1D8FXW7</accession>
<keyword evidence="3" id="KW-0547">Nucleotide-binding</keyword>
<dbReference type="PATRIC" id="fig|285473.5.peg.894"/>
<evidence type="ECO:0000256" key="3">
    <source>
        <dbReference type="ARBA" id="ARBA00022741"/>
    </source>
</evidence>
<protein>
    <submittedName>
        <fullName evidence="9">Putative glutamine synthetase 2</fullName>
        <ecNumber evidence="9">6.3.1.2</ecNumber>
    </submittedName>
</protein>
<dbReference type="OrthoDB" id="9807095at2"/>
<name>A0A1D8FXW7_9ACTN</name>
<evidence type="ECO:0000256" key="2">
    <source>
        <dbReference type="ARBA" id="ARBA00022598"/>
    </source>
</evidence>
<dbReference type="SUPFAM" id="SSF55931">
    <property type="entry name" value="Glutamine synthetase/guanido kinase"/>
    <property type="match status" value="1"/>
</dbReference>
<dbReference type="InterPro" id="IPR036651">
    <property type="entry name" value="Gln_synt_N_sf"/>
</dbReference>
<reference evidence="9 10" key="1">
    <citation type="submission" date="2016-09" db="EMBL/GenBank/DDBJ databases">
        <title>Streptomyces rubrolavendulae MJM4426 Genome sequencing and assembly.</title>
        <authorList>
            <person name="Kim J.-G."/>
        </authorList>
    </citation>
    <scope>NUCLEOTIDE SEQUENCE [LARGE SCALE GENOMIC DNA]</scope>
    <source>
        <strain evidence="9 10">MJM4426</strain>
    </source>
</reference>
<evidence type="ECO:0000313" key="10">
    <source>
        <dbReference type="Proteomes" id="UP000095349"/>
    </source>
</evidence>
<dbReference type="STRING" id="285473.A4G23_00852"/>
<dbReference type="EC" id="6.3.1.2" evidence="9"/>
<dbReference type="InterPro" id="IPR014746">
    <property type="entry name" value="Gln_synth/guanido_kin_cat_dom"/>
</dbReference>
<evidence type="ECO:0000256" key="1">
    <source>
        <dbReference type="ARBA" id="ARBA00009897"/>
    </source>
</evidence>
<evidence type="ECO:0000256" key="5">
    <source>
        <dbReference type="PROSITE-ProRule" id="PRU01330"/>
    </source>
</evidence>
<dbReference type="GO" id="GO:0006576">
    <property type="term" value="P:biogenic amine metabolic process"/>
    <property type="evidence" value="ECO:0007669"/>
    <property type="project" value="UniProtKB-ARBA"/>
</dbReference>
<dbReference type="InterPro" id="IPR008147">
    <property type="entry name" value="Gln_synt_N"/>
</dbReference>
<dbReference type="Gene3D" id="3.30.590.10">
    <property type="entry name" value="Glutamine synthetase/guanido kinase, catalytic domain"/>
    <property type="match status" value="1"/>
</dbReference>
<dbReference type="GO" id="GO:0006542">
    <property type="term" value="P:glutamine biosynthetic process"/>
    <property type="evidence" value="ECO:0007669"/>
    <property type="project" value="InterPro"/>
</dbReference>
<evidence type="ECO:0000256" key="6">
    <source>
        <dbReference type="RuleBase" id="RU000384"/>
    </source>
</evidence>
<organism evidence="9 10">
    <name type="scientific">Streptomyces rubrolavendulae</name>
    <dbReference type="NCBI Taxonomy" id="285473"/>
    <lineage>
        <taxon>Bacteria</taxon>
        <taxon>Bacillati</taxon>
        <taxon>Actinomycetota</taxon>
        <taxon>Actinomycetes</taxon>
        <taxon>Kitasatosporales</taxon>
        <taxon>Streptomycetaceae</taxon>
        <taxon>Streptomyces</taxon>
    </lineage>
</organism>
<evidence type="ECO:0000313" key="9">
    <source>
        <dbReference type="EMBL" id="AOT58049.1"/>
    </source>
</evidence>
<dbReference type="RefSeq" id="WP_031136402.1">
    <property type="nucleotide sequence ID" value="NZ_CP017316.1"/>
</dbReference>
<evidence type="ECO:0000256" key="4">
    <source>
        <dbReference type="ARBA" id="ARBA00022840"/>
    </source>
</evidence>
<dbReference type="Proteomes" id="UP000095349">
    <property type="component" value="Chromosome"/>
</dbReference>
<dbReference type="KEGG" id="srn:A4G23_00852"/>
<dbReference type="PROSITE" id="PS51987">
    <property type="entry name" value="GS_CATALYTIC"/>
    <property type="match status" value="1"/>
</dbReference>
<feature type="domain" description="GS catalytic" evidence="8">
    <location>
        <begin position="123"/>
        <end position="458"/>
    </location>
</feature>
<dbReference type="GO" id="GO:0042402">
    <property type="term" value="P:biogenic amine catabolic process"/>
    <property type="evidence" value="ECO:0007669"/>
    <property type="project" value="UniProtKB-ARBA"/>
</dbReference>
<dbReference type="FunFam" id="3.10.20.70:FF:000015">
    <property type="entry name" value="Putative glutamine synthetase"/>
    <property type="match status" value="1"/>
</dbReference>
<dbReference type="SMART" id="SM01230">
    <property type="entry name" value="Gln-synt_C"/>
    <property type="match status" value="1"/>
</dbReference>
<dbReference type="PANTHER" id="PTHR43785:SF12">
    <property type="entry name" value="TYPE-1 GLUTAMINE SYNTHETASE 2"/>
    <property type="match status" value="1"/>
</dbReference>
<dbReference type="PROSITE" id="PS51986">
    <property type="entry name" value="GS_BETA_GRASP"/>
    <property type="match status" value="1"/>
</dbReference>
<dbReference type="GO" id="GO:0004356">
    <property type="term" value="F:glutamine synthetase activity"/>
    <property type="evidence" value="ECO:0007669"/>
    <property type="project" value="UniProtKB-EC"/>
</dbReference>
<gene>
    <name evidence="9" type="primary">glnA2_1</name>
    <name evidence="9" type="ORF">A4G23_00852</name>
</gene>
<keyword evidence="10" id="KW-1185">Reference proteome</keyword>
<evidence type="ECO:0000259" key="7">
    <source>
        <dbReference type="PROSITE" id="PS51986"/>
    </source>
</evidence>
<dbReference type="AlphaFoldDB" id="A0A1D8FXW7"/>
<dbReference type="Pfam" id="PF00120">
    <property type="entry name" value="Gln-synt_C"/>
    <property type="match status" value="1"/>
</dbReference>
<keyword evidence="4" id="KW-0067">ATP-binding</keyword>
<dbReference type="SUPFAM" id="SSF54368">
    <property type="entry name" value="Glutamine synthetase, N-terminal domain"/>
    <property type="match status" value="1"/>
</dbReference>
<dbReference type="PANTHER" id="PTHR43785">
    <property type="entry name" value="GAMMA-GLUTAMYLPUTRESCINE SYNTHETASE"/>
    <property type="match status" value="1"/>
</dbReference>
<sequence length="458" mass="50018">MTDRTPPLPADRLRALVASGEIDTVVLAFPDMQGRLQGKRFAAPFFLDEVLEHGTEGCGYLLAVDAEMNTVDGYAMASWSTGYGDFVLRPDPATLRRVPWHPGTALLLADLVWHDGAPVAAAPRQILRRQLDRLAAHGYTAHVGTELEFIVFKDTYEQAWDARYRGLTPVNQYNVDYSVLGTGRVEPLLRRIRNEMAGAGLTVESAKGECNPGQHEIAFRYDEALTTCDHHAVYKTGAKEIAAQEGVSLTFMAKYDEREGNSCHIHLSLRDADGRAAMAGGGPPGTSAALSPVMRHFLAGQLAALREFSLLYAPHINSYKRFQPGSFAPTAVAWGHDNRTCALRVVGRGPSTRFENRLPGGDVNPYLAVAGLVAAGLHGIEQRLELPPPCTGNAYAGDHAHVPTTLREAAELWETSDLAKAAFGEDVVAHYLNMARVELAAFDAAVTDWELRRSFERM</sequence>
<keyword evidence="2 9" id="KW-0436">Ligase</keyword>
<dbReference type="EMBL" id="CP017316">
    <property type="protein sequence ID" value="AOT58049.1"/>
    <property type="molecule type" value="Genomic_DNA"/>
</dbReference>
<evidence type="ECO:0000259" key="8">
    <source>
        <dbReference type="PROSITE" id="PS51987"/>
    </source>
</evidence>
<feature type="domain" description="GS beta-grasp" evidence="7">
    <location>
        <begin position="20"/>
        <end position="116"/>
    </location>
</feature>
<comment type="similarity">
    <text evidence="1 5 6">Belongs to the glutamine synthetase family.</text>
</comment>
<dbReference type="FunFam" id="3.30.590.10:FF:000005">
    <property type="entry name" value="Probable glutamine synthetase"/>
    <property type="match status" value="1"/>
</dbReference>
<proteinExistence type="inferred from homology"/>
<dbReference type="Gene3D" id="3.10.20.70">
    <property type="entry name" value="Glutamine synthetase, N-terminal domain"/>
    <property type="match status" value="1"/>
</dbReference>
<dbReference type="GO" id="GO:0005524">
    <property type="term" value="F:ATP binding"/>
    <property type="evidence" value="ECO:0007669"/>
    <property type="project" value="UniProtKB-KW"/>
</dbReference>
<dbReference type="InterPro" id="IPR008146">
    <property type="entry name" value="Gln_synth_cat_dom"/>
</dbReference>
<dbReference type="GeneID" id="91402301"/>